<keyword evidence="2" id="KW-1185">Reference proteome</keyword>
<proteinExistence type="predicted"/>
<organism evidence="1 2">
    <name type="scientific">Entomophthora muscae</name>
    <dbReference type="NCBI Taxonomy" id="34485"/>
    <lineage>
        <taxon>Eukaryota</taxon>
        <taxon>Fungi</taxon>
        <taxon>Fungi incertae sedis</taxon>
        <taxon>Zoopagomycota</taxon>
        <taxon>Entomophthoromycotina</taxon>
        <taxon>Entomophthoromycetes</taxon>
        <taxon>Entomophthorales</taxon>
        <taxon>Entomophthoraceae</taxon>
        <taxon>Entomophthora</taxon>
    </lineage>
</organism>
<name>A0ACC2UCI5_9FUNG</name>
<evidence type="ECO:0000313" key="2">
    <source>
        <dbReference type="Proteomes" id="UP001165960"/>
    </source>
</evidence>
<reference evidence="1" key="1">
    <citation type="submission" date="2022-04" db="EMBL/GenBank/DDBJ databases">
        <title>Genome of the entomopathogenic fungus Entomophthora muscae.</title>
        <authorList>
            <person name="Elya C."/>
            <person name="Lovett B.R."/>
            <person name="Lee E."/>
            <person name="Macias A.M."/>
            <person name="Hajek A.E."/>
            <person name="De Bivort B.L."/>
            <person name="Kasson M.T."/>
            <person name="De Fine Licht H.H."/>
            <person name="Stajich J.E."/>
        </authorList>
    </citation>
    <scope>NUCLEOTIDE SEQUENCE</scope>
    <source>
        <strain evidence="1">Berkeley</strain>
    </source>
</reference>
<gene>
    <name evidence="1" type="ORF">DSO57_1022810</name>
</gene>
<evidence type="ECO:0000313" key="1">
    <source>
        <dbReference type="EMBL" id="KAJ9084604.1"/>
    </source>
</evidence>
<comment type="caution">
    <text evidence="1">The sequence shown here is derived from an EMBL/GenBank/DDBJ whole genome shotgun (WGS) entry which is preliminary data.</text>
</comment>
<sequence length="205" mass="22360">MKLIIATLSLLSLLRAVSVRPFAAVVDESLTNGPAITDCEEFKCALKSKGNDLTVYAELTFGDRLDLLGENDFVSKYTIHSTNNQFPFDGVHIVTHDNDVINGKSLITIPYESNDAGKFKNPVEKAVPKFKAVFITVPDKTSLKAAVKDVGDIAGANTKIVFILEGSNDNNSQLEEANNYVVVRAEKKLPSSSTVEFKHPICISQ</sequence>
<accession>A0ACC2UCI5</accession>
<dbReference type="Proteomes" id="UP001165960">
    <property type="component" value="Unassembled WGS sequence"/>
</dbReference>
<protein>
    <submittedName>
        <fullName evidence="1">Uncharacterized protein</fullName>
    </submittedName>
</protein>
<dbReference type="EMBL" id="QTSX02000826">
    <property type="protein sequence ID" value="KAJ9084604.1"/>
    <property type="molecule type" value="Genomic_DNA"/>
</dbReference>